<proteinExistence type="predicted"/>
<organism evidence="1 2">
    <name type="scientific">Streptomyces leeuwenhoekii</name>
    <dbReference type="NCBI Taxonomy" id="1437453"/>
    <lineage>
        <taxon>Bacteria</taxon>
        <taxon>Bacillati</taxon>
        <taxon>Actinomycetota</taxon>
        <taxon>Actinomycetes</taxon>
        <taxon>Kitasatosporales</taxon>
        <taxon>Streptomycetaceae</taxon>
        <taxon>Streptomyces</taxon>
    </lineage>
</organism>
<accession>A0ABR5I2T9</accession>
<dbReference type="Proteomes" id="UP000037274">
    <property type="component" value="Unassembled WGS sequence"/>
</dbReference>
<evidence type="ECO:0000313" key="1">
    <source>
        <dbReference type="EMBL" id="KMS80666.1"/>
    </source>
</evidence>
<gene>
    <name evidence="1" type="ORF">ACH49_06830</name>
</gene>
<dbReference type="EMBL" id="LFEH01000018">
    <property type="protein sequence ID" value="KMS80666.1"/>
    <property type="molecule type" value="Genomic_DNA"/>
</dbReference>
<keyword evidence="2" id="KW-1185">Reference proteome</keyword>
<reference evidence="1 2" key="1">
    <citation type="submission" date="2015-06" db="EMBL/GenBank/DDBJ databases">
        <title>Draft genome sequence of Streptomyces leeuwenhoekii C58, which produces the novel lasso peptide, chaxapeptin.</title>
        <authorList>
            <person name="Yi Y."/>
            <person name="Hai D."/>
            <person name="Jaspars M."/>
            <person name="Sheng H."/>
            <person name="Rateb M.E."/>
            <person name="Bull A."/>
            <person name="Goodfellow M."/>
            <person name="Asenjo J.A."/>
            <person name="Ebel R."/>
        </authorList>
    </citation>
    <scope>NUCLEOTIDE SEQUENCE [LARGE SCALE GENOMIC DNA]</scope>
    <source>
        <strain evidence="1 2">C58</strain>
    </source>
</reference>
<comment type="caution">
    <text evidence="1">The sequence shown here is derived from an EMBL/GenBank/DDBJ whole genome shotgun (WGS) entry which is preliminary data.</text>
</comment>
<protein>
    <submittedName>
        <fullName evidence="1">Uncharacterized protein</fullName>
    </submittedName>
</protein>
<evidence type="ECO:0000313" key="2">
    <source>
        <dbReference type="Proteomes" id="UP000037274"/>
    </source>
</evidence>
<name>A0ABR5I2T9_STRLW</name>
<sequence length="140" mass="14769">MGSLGTTGLAAAVDGREVDVDGEGDGELEAVVEDAGRALALGRRVEFVDVEDREALVLLDSPVMRNARPRTLTWFHLPVTVLRVLGDDLDSDHDILRAVPGLVRTGIGVGAEHQGTSGSGRFRSMSRTVISRVTSSSSGT</sequence>